<name>A0ABQ3HU09_9SPHI</name>
<dbReference type="Proteomes" id="UP000620550">
    <property type="component" value="Unassembled WGS sequence"/>
</dbReference>
<reference evidence="2" key="1">
    <citation type="journal article" date="2019" name="Int. J. Syst. Evol. Microbiol.">
        <title>The Global Catalogue of Microorganisms (GCM) 10K type strain sequencing project: providing services to taxonomists for standard genome sequencing and annotation.</title>
        <authorList>
            <consortium name="The Broad Institute Genomics Platform"/>
            <consortium name="The Broad Institute Genome Sequencing Center for Infectious Disease"/>
            <person name="Wu L."/>
            <person name="Ma J."/>
        </authorList>
    </citation>
    <scope>NUCLEOTIDE SEQUENCE [LARGE SCALE GENOMIC DNA]</scope>
    <source>
        <strain evidence="2">CGMCC 1.12966</strain>
    </source>
</reference>
<evidence type="ECO:0000313" key="2">
    <source>
        <dbReference type="Proteomes" id="UP000620550"/>
    </source>
</evidence>
<dbReference type="InterPro" id="IPR024653">
    <property type="entry name" value="Peptidase_M10/M27/M57"/>
</dbReference>
<comment type="caution">
    <text evidence="1">The sequence shown here is derived from an EMBL/GenBank/DDBJ whole genome shotgun (WGS) entry which is preliminary data.</text>
</comment>
<dbReference type="Pfam" id="PF12388">
    <property type="entry name" value="Peptidase_M57"/>
    <property type="match status" value="1"/>
</dbReference>
<organism evidence="1 2">
    <name type="scientific">Sphingobacterium griseoflavum</name>
    <dbReference type="NCBI Taxonomy" id="1474952"/>
    <lineage>
        <taxon>Bacteria</taxon>
        <taxon>Pseudomonadati</taxon>
        <taxon>Bacteroidota</taxon>
        <taxon>Sphingobacteriia</taxon>
        <taxon>Sphingobacteriales</taxon>
        <taxon>Sphingobacteriaceae</taxon>
        <taxon>Sphingobacterium</taxon>
    </lineage>
</organism>
<dbReference type="Gene3D" id="3.40.390.10">
    <property type="entry name" value="Collagenase (Catalytic Domain)"/>
    <property type="match status" value="1"/>
</dbReference>
<evidence type="ECO:0008006" key="3">
    <source>
        <dbReference type="Google" id="ProtNLM"/>
    </source>
</evidence>
<keyword evidence="2" id="KW-1185">Reference proteome</keyword>
<dbReference type="SUPFAM" id="SSF55486">
    <property type="entry name" value="Metalloproteases ('zincins'), catalytic domain"/>
    <property type="match status" value="1"/>
</dbReference>
<proteinExistence type="predicted"/>
<sequence length="286" mass="31472">MAVIVIIGHSCKKNSLALDSTEDEVSKVKTALVKLGFDTASAIIKGEDIFVEGDILLKKSELFKTQSRHATAFSGGPFVIYENPIKFYVSPVLGNSSVITEALNEFSAIKNPYKDTNLPPFLNPSLGITFTEVFNENEANLIFHDFFENSIRLGYAQWPNVLPAENLPPPYVNHARLQTGKNMYFNTFHWSGLSISQKKFLVAHEFGHALGLRHTDWRRSEASAMNIDGVLIGAYTVPNTPNSTTNPDPNSLFNSGAGTTPFFWNGFTIYDKVAIWFVAGGGASAL</sequence>
<accession>A0ABQ3HU09</accession>
<evidence type="ECO:0000313" key="1">
    <source>
        <dbReference type="EMBL" id="GHE23843.1"/>
    </source>
</evidence>
<gene>
    <name evidence="1" type="ORF">GCM10017764_08110</name>
</gene>
<dbReference type="EMBL" id="BNAF01000002">
    <property type="protein sequence ID" value="GHE23843.1"/>
    <property type="molecule type" value="Genomic_DNA"/>
</dbReference>
<dbReference type="InterPro" id="IPR024079">
    <property type="entry name" value="MetalloPept_cat_dom_sf"/>
</dbReference>
<protein>
    <recommendedName>
        <fullName evidence="3">Peptidase M10 metallopeptidase domain-containing protein</fullName>
    </recommendedName>
</protein>